<sequence>MVFSPEHESWRRHPYFSRPFAHFLPPFRNAVVIFSAYLIFDTLYSSRYPKTVPAKSIDVEFPKSGGAFNKTE</sequence>
<protein>
    <submittedName>
        <fullName evidence="1">Uncharacterized protein</fullName>
    </submittedName>
</protein>
<dbReference type="GeneID" id="17282268"/>
<organism evidence="1 2">
    <name type="scientific">Emiliania huxleyi (strain CCMP1516)</name>
    <dbReference type="NCBI Taxonomy" id="280463"/>
    <lineage>
        <taxon>Eukaryota</taxon>
        <taxon>Haptista</taxon>
        <taxon>Haptophyta</taxon>
        <taxon>Prymnesiophyceae</taxon>
        <taxon>Isochrysidales</taxon>
        <taxon>Noelaerhabdaceae</taxon>
        <taxon>Emiliania</taxon>
    </lineage>
</organism>
<dbReference type="HOGENOM" id="CLU_2727561_0_0_1"/>
<proteinExistence type="predicted"/>
<dbReference type="EnsemblProtists" id="EOD36999">
    <property type="protein sequence ID" value="EOD36999"/>
    <property type="gene ID" value="EMIHUDRAFT_225959"/>
</dbReference>
<dbReference type="PaxDb" id="2903-EOD36999"/>
<reference evidence="1" key="2">
    <citation type="submission" date="2024-10" db="UniProtKB">
        <authorList>
            <consortium name="EnsemblProtists"/>
        </authorList>
    </citation>
    <scope>IDENTIFICATION</scope>
</reference>
<reference evidence="2" key="1">
    <citation type="journal article" date="2013" name="Nature">
        <title>Pan genome of the phytoplankton Emiliania underpins its global distribution.</title>
        <authorList>
            <person name="Read B.A."/>
            <person name="Kegel J."/>
            <person name="Klute M.J."/>
            <person name="Kuo A."/>
            <person name="Lefebvre S.C."/>
            <person name="Maumus F."/>
            <person name="Mayer C."/>
            <person name="Miller J."/>
            <person name="Monier A."/>
            <person name="Salamov A."/>
            <person name="Young J."/>
            <person name="Aguilar M."/>
            <person name="Claverie J.M."/>
            <person name="Frickenhaus S."/>
            <person name="Gonzalez K."/>
            <person name="Herman E.K."/>
            <person name="Lin Y.C."/>
            <person name="Napier J."/>
            <person name="Ogata H."/>
            <person name="Sarno A.F."/>
            <person name="Shmutz J."/>
            <person name="Schroeder D."/>
            <person name="de Vargas C."/>
            <person name="Verret F."/>
            <person name="von Dassow P."/>
            <person name="Valentin K."/>
            <person name="Van de Peer Y."/>
            <person name="Wheeler G."/>
            <person name="Dacks J.B."/>
            <person name="Delwiche C.F."/>
            <person name="Dyhrman S.T."/>
            <person name="Glockner G."/>
            <person name="John U."/>
            <person name="Richards T."/>
            <person name="Worden A.Z."/>
            <person name="Zhang X."/>
            <person name="Grigoriev I.V."/>
            <person name="Allen A.E."/>
            <person name="Bidle K."/>
            <person name="Borodovsky M."/>
            <person name="Bowler C."/>
            <person name="Brownlee C."/>
            <person name="Cock J.M."/>
            <person name="Elias M."/>
            <person name="Gladyshev V.N."/>
            <person name="Groth M."/>
            <person name="Guda C."/>
            <person name="Hadaegh A."/>
            <person name="Iglesias-Rodriguez M.D."/>
            <person name="Jenkins J."/>
            <person name="Jones B.M."/>
            <person name="Lawson T."/>
            <person name="Leese F."/>
            <person name="Lindquist E."/>
            <person name="Lobanov A."/>
            <person name="Lomsadze A."/>
            <person name="Malik S.B."/>
            <person name="Marsh M.E."/>
            <person name="Mackinder L."/>
            <person name="Mock T."/>
            <person name="Mueller-Roeber B."/>
            <person name="Pagarete A."/>
            <person name="Parker M."/>
            <person name="Probert I."/>
            <person name="Quesneville H."/>
            <person name="Raines C."/>
            <person name="Rensing S.A."/>
            <person name="Riano-Pachon D.M."/>
            <person name="Richier S."/>
            <person name="Rokitta S."/>
            <person name="Shiraiwa Y."/>
            <person name="Soanes D.M."/>
            <person name="van der Giezen M."/>
            <person name="Wahlund T.M."/>
            <person name="Williams B."/>
            <person name="Wilson W."/>
            <person name="Wolfe G."/>
            <person name="Wurch L.L."/>
        </authorList>
    </citation>
    <scope>NUCLEOTIDE SEQUENCE</scope>
</reference>
<dbReference type="Proteomes" id="UP000013827">
    <property type="component" value="Unassembled WGS sequence"/>
</dbReference>
<evidence type="ECO:0000313" key="1">
    <source>
        <dbReference type="EnsemblProtists" id="EOD36999"/>
    </source>
</evidence>
<name>A0A0D3KML4_EMIH1</name>
<dbReference type="KEGG" id="ehx:EMIHUDRAFT_225959"/>
<dbReference type="RefSeq" id="XP_005789428.1">
    <property type="nucleotide sequence ID" value="XM_005789371.1"/>
</dbReference>
<keyword evidence="2" id="KW-1185">Reference proteome</keyword>
<dbReference type="AlphaFoldDB" id="A0A0D3KML4"/>
<evidence type="ECO:0000313" key="2">
    <source>
        <dbReference type="Proteomes" id="UP000013827"/>
    </source>
</evidence>
<accession>A0A0D3KML4</accession>